<dbReference type="Proteomes" id="UP000663877">
    <property type="component" value="Unassembled WGS sequence"/>
</dbReference>
<evidence type="ECO:0000313" key="3">
    <source>
        <dbReference type="EMBL" id="CAF1497180.1"/>
    </source>
</evidence>
<evidence type="ECO:0000256" key="1">
    <source>
        <dbReference type="SAM" id="Phobius"/>
    </source>
</evidence>
<comment type="caution">
    <text evidence="2">The sequence shown here is derived from an EMBL/GenBank/DDBJ whole genome shotgun (WGS) entry which is preliminary data.</text>
</comment>
<evidence type="ECO:0000313" key="5">
    <source>
        <dbReference type="Proteomes" id="UP000663877"/>
    </source>
</evidence>
<dbReference type="OrthoDB" id="10006233at2759"/>
<dbReference type="EMBL" id="CAJNOM010000552">
    <property type="protein sequence ID" value="CAF1497180.1"/>
    <property type="molecule type" value="Genomic_DNA"/>
</dbReference>
<keyword evidence="1" id="KW-0472">Membrane</keyword>
<accession>A0A815ARC0</accession>
<proteinExistence type="predicted"/>
<evidence type="ECO:0000313" key="2">
    <source>
        <dbReference type="EMBL" id="CAF1260213.1"/>
    </source>
</evidence>
<dbReference type="Proteomes" id="UP000663832">
    <property type="component" value="Unassembled WGS sequence"/>
</dbReference>
<name>A0A815ARC0_9BILA</name>
<sequence>MQTDAINNYVEDYSKDILRRDNWEKFDAAEVAEAVLQVPMDVDAHDEETQRFRTFLSIATNFSSLPLAAKLNKVPELVESIKKLLESMIKEVKQYSDIANELRDLIHCFIQLVMQVKHNVNMMLPLLSAAGSQLSVVEDVMNTDPSQKLNETDKNDITLALDRMSDGIEKLLQLAKSSKADSQKLDERIHTMTNSVQSKKFVVQGRLDVAEFCFNNAKPAGAVSGALAAGGLLVSEAMGGFGALIVAGTAFPPVAAIISASLLGGIGAITVVTLVKTFWARHQHNALMYLGKIFESLVRLNAANMYFIGYMTDAEEKAVAVSQHLKNIQGCLESERQRRVNRDACTRTIESTTAMINSLKEISSIDISEWTGTTNIMNLAVANETRLSITN</sequence>
<dbReference type="AlphaFoldDB" id="A0A815ARC0"/>
<protein>
    <submittedName>
        <fullName evidence="2">Uncharacterized protein</fullName>
    </submittedName>
</protein>
<keyword evidence="1" id="KW-1133">Transmembrane helix</keyword>
<keyword evidence="4" id="KW-1185">Reference proteome</keyword>
<feature type="transmembrane region" description="Helical" evidence="1">
    <location>
        <begin position="226"/>
        <end position="248"/>
    </location>
</feature>
<organism evidence="2 5">
    <name type="scientific">Adineta steineri</name>
    <dbReference type="NCBI Taxonomy" id="433720"/>
    <lineage>
        <taxon>Eukaryota</taxon>
        <taxon>Metazoa</taxon>
        <taxon>Spiralia</taxon>
        <taxon>Gnathifera</taxon>
        <taxon>Rotifera</taxon>
        <taxon>Eurotatoria</taxon>
        <taxon>Bdelloidea</taxon>
        <taxon>Adinetida</taxon>
        <taxon>Adinetidae</taxon>
        <taxon>Adineta</taxon>
    </lineage>
</organism>
<keyword evidence="1" id="KW-0812">Transmembrane</keyword>
<gene>
    <name evidence="2" type="ORF">BJG266_LOCUS30081</name>
    <name evidence="3" type="ORF">QVE165_LOCUS43256</name>
</gene>
<feature type="transmembrane region" description="Helical" evidence="1">
    <location>
        <begin position="254"/>
        <end position="275"/>
    </location>
</feature>
<evidence type="ECO:0000313" key="4">
    <source>
        <dbReference type="Proteomes" id="UP000663832"/>
    </source>
</evidence>
<reference evidence="2" key="1">
    <citation type="submission" date="2021-02" db="EMBL/GenBank/DDBJ databases">
        <authorList>
            <person name="Nowell W R."/>
        </authorList>
    </citation>
    <scope>NUCLEOTIDE SEQUENCE</scope>
</reference>
<dbReference type="EMBL" id="CAJNOI010000373">
    <property type="protein sequence ID" value="CAF1260213.1"/>
    <property type="molecule type" value="Genomic_DNA"/>
</dbReference>